<organism evidence="1 2">
    <name type="scientific">Streptantibioticus parmotrematis</name>
    <dbReference type="NCBI Taxonomy" id="2873249"/>
    <lineage>
        <taxon>Bacteria</taxon>
        <taxon>Bacillati</taxon>
        <taxon>Actinomycetota</taxon>
        <taxon>Actinomycetes</taxon>
        <taxon>Kitasatosporales</taxon>
        <taxon>Streptomycetaceae</taxon>
        <taxon>Streptantibioticus</taxon>
    </lineage>
</organism>
<evidence type="ECO:0000313" key="2">
    <source>
        <dbReference type="Proteomes" id="UP001198565"/>
    </source>
</evidence>
<gene>
    <name evidence="1" type="ORF">K7472_21565</name>
</gene>
<reference evidence="1 2" key="1">
    <citation type="submission" date="2021-08" db="EMBL/GenBank/DDBJ databases">
        <title>Streptomyces sp. PTM05 isolated from lichen.</title>
        <authorList>
            <person name="Somphong A."/>
            <person name="Phongsopitanun W."/>
            <person name="Tanasupawat S."/>
        </authorList>
    </citation>
    <scope>NUCLEOTIDE SEQUENCE [LARGE SCALE GENOMIC DNA]</scope>
    <source>
        <strain evidence="1 2">Ptm05</strain>
    </source>
</reference>
<accession>A0ABS7QW33</accession>
<evidence type="ECO:0000313" key="1">
    <source>
        <dbReference type="EMBL" id="MBY8887405.1"/>
    </source>
</evidence>
<sequence>MEPRRFYLQRHLDVTGASGTGVVAWGVAWPDGSASIRWVREPASVVFWPGGVTDAEWVHSHGGATEVVWIDGQTSAREAEAS</sequence>
<protein>
    <submittedName>
        <fullName evidence="1">Uncharacterized protein</fullName>
    </submittedName>
</protein>
<name>A0ABS7QW33_9ACTN</name>
<proteinExistence type="predicted"/>
<dbReference type="EMBL" id="JAINVZ010000016">
    <property type="protein sequence ID" value="MBY8887405.1"/>
    <property type="molecule type" value="Genomic_DNA"/>
</dbReference>
<keyword evidence="2" id="KW-1185">Reference proteome</keyword>
<dbReference type="Proteomes" id="UP001198565">
    <property type="component" value="Unassembled WGS sequence"/>
</dbReference>
<comment type="caution">
    <text evidence="1">The sequence shown here is derived from an EMBL/GenBank/DDBJ whole genome shotgun (WGS) entry which is preliminary data.</text>
</comment>